<evidence type="ECO:0000313" key="1">
    <source>
        <dbReference type="EMBL" id="BAD27244.1"/>
    </source>
</evidence>
<sequence length="51" mass="6179">MPQLFPMNWMLMTLLFFTLLIFTSTLLFFSPMTSMKVNFFKKSKTSMLMKW</sequence>
<dbReference type="GeneID" id="2914153"/>
<name>Q6F6D1_IXOUR</name>
<dbReference type="CTD" id="4509"/>
<accession>Q6F6D1</accession>
<dbReference type="RefSeq" id="YP_054508.1">
    <property type="nucleotide sequence ID" value="NC_006078.1"/>
</dbReference>
<organism evidence="1">
    <name type="scientific">Ixodes uriae</name>
    <name type="common">Seabird tick</name>
    <dbReference type="NCBI Taxonomy" id="59655"/>
    <lineage>
        <taxon>Eukaryota</taxon>
        <taxon>Metazoa</taxon>
        <taxon>Ecdysozoa</taxon>
        <taxon>Arthropoda</taxon>
        <taxon>Chelicerata</taxon>
        <taxon>Arachnida</taxon>
        <taxon>Acari</taxon>
        <taxon>Parasitiformes</taxon>
        <taxon>Ixodida</taxon>
        <taxon>Ixodoidea</taxon>
        <taxon>Ixodidae</taxon>
        <taxon>Ixodinae</taxon>
        <taxon>Ixodes</taxon>
    </lineage>
</organism>
<keyword evidence="1" id="KW-0496">Mitochondrion</keyword>
<geneLocation type="mitochondrion" evidence="1"/>
<dbReference type="AlphaFoldDB" id="Q6F6D1"/>
<proteinExistence type="predicted"/>
<reference evidence="1" key="1">
    <citation type="journal article" date="2005" name="Mol. Biol. Evol.">
        <title>Evolution of duplicate control regions in the mitochondrial genomes of metazoa: a case study with Australasian Ixodes ticks.</title>
        <authorList>
            <person name="Shao R."/>
            <person name="Barker S.C."/>
            <person name="Mitani H."/>
            <person name="Aoki Y."/>
            <person name="Fukunaga M."/>
        </authorList>
    </citation>
    <scope>NUCLEOTIDE SEQUENCE</scope>
    <source>
        <strain evidence="1">Ag5</strain>
    </source>
</reference>
<dbReference type="EMBL" id="AB087746">
    <property type="protein sequence ID" value="BAD27244.1"/>
    <property type="molecule type" value="Genomic_DNA"/>
</dbReference>
<protein>
    <submittedName>
        <fullName evidence="1">ATPase subunit 8</fullName>
    </submittedName>
</protein>
<gene>
    <name evidence="1" type="primary">ATP8</name>
</gene>